<gene>
    <name evidence="5" type="ORF">P7K49_007954</name>
</gene>
<evidence type="ECO:0000259" key="4">
    <source>
        <dbReference type="Pfam" id="PF07686"/>
    </source>
</evidence>
<dbReference type="InterPro" id="IPR036179">
    <property type="entry name" value="Ig-like_dom_sf"/>
</dbReference>
<dbReference type="InterPro" id="IPR013106">
    <property type="entry name" value="Ig_V-set"/>
</dbReference>
<evidence type="ECO:0000313" key="6">
    <source>
        <dbReference type="Proteomes" id="UP001266305"/>
    </source>
</evidence>
<reference evidence="5 6" key="1">
    <citation type="submission" date="2023-05" db="EMBL/GenBank/DDBJ databases">
        <title>B98-5 Cell Line De Novo Hybrid Assembly: An Optical Mapping Approach.</title>
        <authorList>
            <person name="Kananen K."/>
            <person name="Auerbach J.A."/>
            <person name="Kautto E."/>
            <person name="Blachly J.S."/>
        </authorList>
    </citation>
    <scope>NUCLEOTIDE SEQUENCE [LARGE SCALE GENOMIC DNA]</scope>
    <source>
        <strain evidence="5">B95-8</strain>
        <tissue evidence="5">Cell line</tissue>
    </source>
</reference>
<keyword evidence="2" id="KW-1015">Disulfide bond</keyword>
<evidence type="ECO:0000256" key="3">
    <source>
        <dbReference type="ARBA" id="ARBA00023319"/>
    </source>
</evidence>
<dbReference type="InterPro" id="IPR052314">
    <property type="entry name" value="Immune_rcpt_domain"/>
</dbReference>
<dbReference type="Gene3D" id="2.60.40.10">
    <property type="entry name" value="Immunoglobulins"/>
    <property type="match status" value="1"/>
</dbReference>
<protein>
    <recommendedName>
        <fullName evidence="4">Immunoglobulin V-set domain-containing protein</fullName>
    </recommendedName>
</protein>
<keyword evidence="1" id="KW-0732">Signal</keyword>
<dbReference type="InterPro" id="IPR013783">
    <property type="entry name" value="Ig-like_fold"/>
</dbReference>
<dbReference type="PANTHER" id="PTHR16423">
    <property type="entry name" value="TREM-LIKE TRANSCRIPT PROTEIN"/>
    <property type="match status" value="1"/>
</dbReference>
<dbReference type="PANTHER" id="PTHR16423:SF9">
    <property type="entry name" value="TREM-LIKE TRANSCRIPT 4 PROTEIN"/>
    <property type="match status" value="1"/>
</dbReference>
<evidence type="ECO:0000313" key="5">
    <source>
        <dbReference type="EMBL" id="KAK2113688.1"/>
    </source>
</evidence>
<sequence>MKNECDQRTEFGNVLPDVGIRISSLSPFPVCGRGGWVPPQLRPGSLSARSWVKGAVPKELHRYSGQTLFLQCWYSPETGSYQPKSWCEQTSPTTCTLLITTSKTQTAIQQSRYKISDEPNAGFFNVTMNQLHRMTQDLTGVDSTTLPKPSSLFSETSAWWYLQEDHHVLMTMGGYPQRGVHMEDLAHMSQPSCSLPPTTIERKVSDLTSAGCRDLRPQLPST</sequence>
<comment type="caution">
    <text evidence="5">The sequence shown here is derived from an EMBL/GenBank/DDBJ whole genome shotgun (WGS) entry which is preliminary data.</text>
</comment>
<accession>A0ABQ9VW96</accession>
<dbReference type="SUPFAM" id="SSF48726">
    <property type="entry name" value="Immunoglobulin"/>
    <property type="match status" value="1"/>
</dbReference>
<dbReference type="Pfam" id="PF07686">
    <property type="entry name" value="V-set"/>
    <property type="match status" value="1"/>
</dbReference>
<dbReference type="EMBL" id="JASSZA010000004">
    <property type="protein sequence ID" value="KAK2113688.1"/>
    <property type="molecule type" value="Genomic_DNA"/>
</dbReference>
<evidence type="ECO:0000256" key="2">
    <source>
        <dbReference type="ARBA" id="ARBA00023157"/>
    </source>
</evidence>
<feature type="domain" description="Immunoglobulin V-set" evidence="4">
    <location>
        <begin position="56"/>
        <end position="132"/>
    </location>
</feature>
<keyword evidence="6" id="KW-1185">Reference proteome</keyword>
<evidence type="ECO:0000256" key="1">
    <source>
        <dbReference type="ARBA" id="ARBA00022729"/>
    </source>
</evidence>
<name>A0ABQ9VW96_SAGOE</name>
<keyword evidence="3" id="KW-0393">Immunoglobulin domain</keyword>
<dbReference type="Proteomes" id="UP001266305">
    <property type="component" value="Unassembled WGS sequence"/>
</dbReference>
<proteinExistence type="predicted"/>
<organism evidence="5 6">
    <name type="scientific">Saguinus oedipus</name>
    <name type="common">Cotton-top tamarin</name>
    <name type="synonym">Oedipomidas oedipus</name>
    <dbReference type="NCBI Taxonomy" id="9490"/>
    <lineage>
        <taxon>Eukaryota</taxon>
        <taxon>Metazoa</taxon>
        <taxon>Chordata</taxon>
        <taxon>Craniata</taxon>
        <taxon>Vertebrata</taxon>
        <taxon>Euteleostomi</taxon>
        <taxon>Mammalia</taxon>
        <taxon>Eutheria</taxon>
        <taxon>Euarchontoglires</taxon>
        <taxon>Primates</taxon>
        <taxon>Haplorrhini</taxon>
        <taxon>Platyrrhini</taxon>
        <taxon>Cebidae</taxon>
        <taxon>Callitrichinae</taxon>
        <taxon>Saguinus</taxon>
    </lineage>
</organism>